<keyword evidence="2" id="KW-0808">Transferase</keyword>
<evidence type="ECO:0000259" key="1">
    <source>
        <dbReference type="Pfam" id="PF00534"/>
    </source>
</evidence>
<dbReference type="Gene3D" id="3.40.50.2000">
    <property type="entry name" value="Glycogen Phosphorylase B"/>
    <property type="match status" value="2"/>
</dbReference>
<sequence>MKKILFVIDSLNSGGAEKSLVSLLTLFDYEKYEIDLLMFSPTGLYLPLLPQTINILDVPIFVKYQHTSMKQLIKNKRFKELCIRIGKSISLRIPSKRKNMHVAQINWEWLSKGIDTLNIKYDVAIAYSQGIPTYFIAEKVEAKKKICWINTDYKLASYNKDFDSEYYEQYNNIIAVSDYNKEVFINEIPSVKEKTSVIYDIISPNLIKSMAIQREGFDDKFKGIRILTIGRLVEAKGYDMAIQACYKLKKKGYKIKWYVIGEGHLKKKLESMVSEYGLENNFIFLGTYQNPYTFIKQSDIYVQPSRYEGYGIAIAEARVLKKPIVATNFTMVHNQIKNRENGIIVNMSSEAIYQGIKEIIENNDLKIILSENCNEENIGTEEEIEKLYSIMKNM</sequence>
<dbReference type="GO" id="GO:0016757">
    <property type="term" value="F:glycosyltransferase activity"/>
    <property type="evidence" value="ECO:0007669"/>
    <property type="project" value="InterPro"/>
</dbReference>
<dbReference type="Proteomes" id="UP000223777">
    <property type="component" value="Unassembled WGS sequence"/>
</dbReference>
<dbReference type="Pfam" id="PF00534">
    <property type="entry name" value="Glycos_transf_1"/>
    <property type="match status" value="1"/>
</dbReference>
<dbReference type="RefSeq" id="WP_098763419.1">
    <property type="nucleotide sequence ID" value="NZ_NUIL01000003.1"/>
</dbReference>
<feature type="domain" description="Glycosyl transferase family 1" evidence="1">
    <location>
        <begin position="223"/>
        <end position="372"/>
    </location>
</feature>
<dbReference type="AlphaFoldDB" id="A0A2B9QG58"/>
<dbReference type="EMBL" id="NUIL01000003">
    <property type="protein sequence ID" value="PGO33395.1"/>
    <property type="molecule type" value="Genomic_DNA"/>
</dbReference>
<dbReference type="SUPFAM" id="SSF53756">
    <property type="entry name" value="UDP-Glycosyltransferase/glycogen phosphorylase"/>
    <property type="match status" value="1"/>
</dbReference>
<reference evidence="2 3" key="1">
    <citation type="submission" date="2017-09" db="EMBL/GenBank/DDBJ databases">
        <title>Large-scale bioinformatics analysis of Bacillus genomes uncovers conserved roles of natural products in bacterial physiology.</title>
        <authorList>
            <consortium name="Agbiome Team Llc"/>
            <person name="Bleich R.M."/>
            <person name="Grubbs K.J."/>
            <person name="Santa Maria K.C."/>
            <person name="Allen S.E."/>
            <person name="Farag S."/>
            <person name="Shank E.A."/>
            <person name="Bowers A."/>
        </authorList>
    </citation>
    <scope>NUCLEOTIDE SEQUENCE [LARGE SCALE GENOMIC DNA]</scope>
    <source>
        <strain evidence="2 3">AFS050027</strain>
    </source>
</reference>
<accession>A0A2B9QG58</accession>
<dbReference type="InterPro" id="IPR001296">
    <property type="entry name" value="Glyco_trans_1"/>
</dbReference>
<dbReference type="PANTHER" id="PTHR12526">
    <property type="entry name" value="GLYCOSYLTRANSFERASE"/>
    <property type="match status" value="1"/>
</dbReference>
<dbReference type="CDD" id="cd03811">
    <property type="entry name" value="GT4_GT28_WabH-like"/>
    <property type="match status" value="1"/>
</dbReference>
<proteinExistence type="predicted"/>
<protein>
    <submittedName>
        <fullName evidence="2">Glycosyl transferase</fullName>
    </submittedName>
</protein>
<evidence type="ECO:0000313" key="3">
    <source>
        <dbReference type="Proteomes" id="UP000223777"/>
    </source>
</evidence>
<gene>
    <name evidence="2" type="ORF">CN984_04715</name>
</gene>
<comment type="caution">
    <text evidence="2">The sequence shown here is derived from an EMBL/GenBank/DDBJ whole genome shotgun (WGS) entry which is preliminary data.</text>
</comment>
<evidence type="ECO:0000313" key="2">
    <source>
        <dbReference type="EMBL" id="PGO33395.1"/>
    </source>
</evidence>
<organism evidence="2 3">
    <name type="scientific">Bacillus cereus</name>
    <dbReference type="NCBI Taxonomy" id="1396"/>
    <lineage>
        <taxon>Bacteria</taxon>
        <taxon>Bacillati</taxon>
        <taxon>Bacillota</taxon>
        <taxon>Bacilli</taxon>
        <taxon>Bacillales</taxon>
        <taxon>Bacillaceae</taxon>
        <taxon>Bacillus</taxon>
        <taxon>Bacillus cereus group</taxon>
    </lineage>
</organism>
<dbReference type="PANTHER" id="PTHR12526:SF630">
    <property type="entry name" value="GLYCOSYLTRANSFERASE"/>
    <property type="match status" value="1"/>
</dbReference>
<name>A0A2B9QG58_BACCE</name>